<comment type="caution">
    <text evidence="7">The sequence shown here is derived from an EMBL/GenBank/DDBJ whole genome shotgun (WGS) entry which is preliminary data.</text>
</comment>
<dbReference type="Pfam" id="PF00746">
    <property type="entry name" value="Gram_pos_anchor"/>
    <property type="match status" value="1"/>
</dbReference>
<sequence length="1182" mass="129811">MSYQYIQRYKKILNGVLICGAVIMSMTTVNALADETEPLQNFTQQMDSMDHTEASNFLRSYGLRNGTVAGSKVSVSRTSSGFTVQNPKENVESFTANWITDTSKIKLTVSNAFYVNTPIEFSFKIKQPLAKGEELLIPLNITGTIFNTSSSYTYEGNITQNNGTNYTSQDGSFSYNYANKTGNLKVKALDDRGLTDYSGLTLFLNNNWIPVPLRENPMPLKGGVAGNYGAKGSGATVKVKVGGKETSETLTNTADIDFTTTLQAYNNDIFGKGAEYTTQKTASSSTNFLANFPLINQLKKGKTKNLLDESMNHYEVKVVSNAKFKNEADIFKGLSIETYIPIGSSSSGAPITAIAQNATVDKFPEFKSVIKNASYDKEKQIFSFDLSNKKTDWQALGAGLLKNEAYGSSNGKERASWITDYLKAMANRNVDQNTTFSSYYPVNSVSFVPVNNNFSLKVDVTVTNSLSKAKTTNHIIVDPVKAGNGDTTKAAVQLQLMDSEGNPIGELQTPSYYGSGDAYTVTPPVIKGYRLLNVNPKSLIDKLGITNVVDQQGKFDSSNIGNIYNVVYEYVKEVPLTYSVIDDTTGETLEEHQDLATGALNQEANIKENQDKLKALQESYKSKGYLLENIENGNLPVPTDEKGYNVTLHLSHDSHKAVIDGKSKTITQTVHYQGAENETPEDNVQTLTFTSKITQTIDSVTQAVLSEEAPVWSEQQTTAKVTTPQIKDYEADQAVVEGSSFTHSSSDKKVTVTYKSTLAPLTYTIVDDTTGKTLEKEVDFAMGTVGEEVNTSGNQEKLKQLIKSYTDKGYLLGNSENADLPTPKDNTGYTITLHFTHATYEQVVDGETKKVTQTVHYQGAGNETPQDDVQVLTFTSKITQTIDNVPHRVLAEAKPVWPEQQSTRAVESPTLKDYAADKESVPSMNYNYDSDDVVLEVNYSSTIAPITYSVIDDTAEKTLEDKKDFILSHVLEPINTSDNQDKLKSIVKSYTDKGYVLGNIENEELPVPEETKGYDVILHLTHGTSEKVMDGESKTVTQKIQYKGAGAKTPEEDIQKFVFTSTLTQTIDDVTGDVVSTSGPTWSDNQHSKAVKTPEIDGYSSDMATVKSYDYDHEAKDKTITVSYKEVPPVVKEVKKAVKNILPQTGTEAEMGLVLTGAALVLIAGALYVKAKLRNESRKHKD</sequence>
<dbReference type="NCBIfam" id="TIGR01167">
    <property type="entry name" value="LPXTG_anchor"/>
    <property type="match status" value="1"/>
</dbReference>
<evidence type="ECO:0000256" key="5">
    <source>
        <dbReference type="SAM" id="Phobius"/>
    </source>
</evidence>
<evidence type="ECO:0000256" key="1">
    <source>
        <dbReference type="ARBA" id="ARBA00022512"/>
    </source>
</evidence>
<name>A0A252CBF7_9LACT</name>
<organism evidence="7 8">
    <name type="scientific">Lactococcus petauri</name>
    <dbReference type="NCBI Taxonomy" id="1940789"/>
    <lineage>
        <taxon>Bacteria</taxon>
        <taxon>Bacillati</taxon>
        <taxon>Bacillota</taxon>
        <taxon>Bacilli</taxon>
        <taxon>Lactobacillales</taxon>
        <taxon>Streptococcaceae</taxon>
        <taxon>Lactococcus</taxon>
    </lineage>
</organism>
<dbReference type="PROSITE" id="PS50847">
    <property type="entry name" value="GRAM_POS_ANCHORING"/>
    <property type="match status" value="1"/>
</dbReference>
<evidence type="ECO:0000259" key="6">
    <source>
        <dbReference type="PROSITE" id="PS50847"/>
    </source>
</evidence>
<evidence type="ECO:0000256" key="3">
    <source>
        <dbReference type="ARBA" id="ARBA00022729"/>
    </source>
</evidence>
<evidence type="ECO:0000256" key="4">
    <source>
        <dbReference type="ARBA" id="ARBA00023088"/>
    </source>
</evidence>
<feature type="transmembrane region" description="Helical" evidence="5">
    <location>
        <begin position="1151"/>
        <end position="1169"/>
    </location>
</feature>
<keyword evidence="4" id="KW-0572">Peptidoglycan-anchor</keyword>
<dbReference type="InterPro" id="IPR019931">
    <property type="entry name" value="LPXTG_anchor"/>
</dbReference>
<keyword evidence="1" id="KW-0134">Cell wall</keyword>
<evidence type="ECO:0000313" key="8">
    <source>
        <dbReference type="Proteomes" id="UP000194606"/>
    </source>
</evidence>
<gene>
    <name evidence="7" type="ORF">BZZ03_09545</name>
</gene>
<proteinExistence type="predicted"/>
<protein>
    <recommendedName>
        <fullName evidence="6">Gram-positive cocci surface proteins LPxTG domain-containing protein</fullName>
    </recommendedName>
</protein>
<feature type="transmembrane region" description="Helical" evidence="5">
    <location>
        <begin position="12"/>
        <end position="33"/>
    </location>
</feature>
<keyword evidence="5" id="KW-1133">Transmembrane helix</keyword>
<keyword evidence="5" id="KW-0812">Transmembrane</keyword>
<evidence type="ECO:0000256" key="2">
    <source>
        <dbReference type="ARBA" id="ARBA00022525"/>
    </source>
</evidence>
<dbReference type="AlphaFoldDB" id="A0A252CBF7"/>
<dbReference type="Pfam" id="PF17966">
    <property type="entry name" value="Muc_B2"/>
    <property type="match status" value="3"/>
</dbReference>
<reference evidence="7 8" key="1">
    <citation type="submission" date="2017-02" db="EMBL/GenBank/DDBJ databases">
        <authorList>
            <person name="Peterson S.W."/>
        </authorList>
    </citation>
    <scope>NUCLEOTIDE SEQUENCE [LARGE SCALE GENOMIC DNA]</scope>
    <source>
        <strain evidence="7">159469</strain>
    </source>
</reference>
<dbReference type="RefSeq" id="WP_086583140.1">
    <property type="nucleotide sequence ID" value="NZ_MUIZ01000006.1"/>
</dbReference>
<dbReference type="Gene3D" id="2.60.40.4300">
    <property type="match status" value="3"/>
</dbReference>
<dbReference type="InterPro" id="IPR041495">
    <property type="entry name" value="Mub_B2"/>
</dbReference>
<dbReference type="Proteomes" id="UP000194606">
    <property type="component" value="Unassembled WGS sequence"/>
</dbReference>
<keyword evidence="5" id="KW-0472">Membrane</keyword>
<feature type="domain" description="Gram-positive cocci surface proteins LPxTG" evidence="6">
    <location>
        <begin position="1142"/>
        <end position="1180"/>
    </location>
</feature>
<evidence type="ECO:0000313" key="7">
    <source>
        <dbReference type="EMBL" id="OUK03884.1"/>
    </source>
</evidence>
<accession>A0A252CBF7</accession>
<dbReference type="EMBL" id="MUIZ01000006">
    <property type="protein sequence ID" value="OUK03884.1"/>
    <property type="molecule type" value="Genomic_DNA"/>
</dbReference>
<keyword evidence="2" id="KW-0964">Secreted</keyword>
<keyword evidence="3" id="KW-0732">Signal</keyword>